<dbReference type="CDD" id="cd00093">
    <property type="entry name" value="HTH_XRE"/>
    <property type="match status" value="1"/>
</dbReference>
<dbReference type="InterPro" id="IPR027417">
    <property type="entry name" value="P-loop_NTPase"/>
</dbReference>
<feature type="transmembrane region" description="Helical" evidence="1">
    <location>
        <begin position="637"/>
        <end position="653"/>
    </location>
</feature>
<keyword evidence="4" id="KW-1185">Reference proteome</keyword>
<dbReference type="SUPFAM" id="SSF47413">
    <property type="entry name" value="lambda repressor-like DNA-binding domains"/>
    <property type="match status" value="1"/>
</dbReference>
<dbReference type="InterPro" id="IPR001387">
    <property type="entry name" value="Cro/C1-type_HTH"/>
</dbReference>
<feature type="transmembrane region" description="Helical" evidence="1">
    <location>
        <begin position="613"/>
        <end position="631"/>
    </location>
</feature>
<dbReference type="Proteomes" id="UP000597444">
    <property type="component" value="Unassembled WGS sequence"/>
</dbReference>
<dbReference type="PROSITE" id="PS50943">
    <property type="entry name" value="HTH_CROC1"/>
    <property type="match status" value="1"/>
</dbReference>
<dbReference type="EMBL" id="BNJK01000001">
    <property type="protein sequence ID" value="GHO94420.1"/>
    <property type="molecule type" value="Genomic_DNA"/>
</dbReference>
<dbReference type="InterPro" id="IPR007111">
    <property type="entry name" value="NACHT_NTPase"/>
</dbReference>
<evidence type="ECO:0000259" key="2">
    <source>
        <dbReference type="PROSITE" id="PS50943"/>
    </source>
</evidence>
<gene>
    <name evidence="3" type="ORF">KSF_044680</name>
</gene>
<feature type="transmembrane region" description="Helical" evidence="1">
    <location>
        <begin position="674"/>
        <end position="696"/>
    </location>
</feature>
<dbReference type="AlphaFoldDB" id="A0A8J3N3Q0"/>
<dbReference type="Pfam" id="PF05729">
    <property type="entry name" value="NACHT"/>
    <property type="match status" value="1"/>
</dbReference>
<dbReference type="InterPro" id="IPR010982">
    <property type="entry name" value="Lambda_DNA-bd_dom_sf"/>
</dbReference>
<dbReference type="Gene3D" id="1.10.260.40">
    <property type="entry name" value="lambda repressor-like DNA-binding domains"/>
    <property type="match status" value="1"/>
</dbReference>
<keyword evidence="1" id="KW-1133">Transmembrane helix</keyword>
<keyword evidence="1" id="KW-0472">Membrane</keyword>
<proteinExistence type="predicted"/>
<dbReference type="Pfam" id="PF01381">
    <property type="entry name" value="HTH_3"/>
    <property type="match status" value="1"/>
</dbReference>
<name>A0A8J3N3Q0_9CHLR</name>
<evidence type="ECO:0000313" key="3">
    <source>
        <dbReference type="EMBL" id="GHO94420.1"/>
    </source>
</evidence>
<evidence type="ECO:0000256" key="1">
    <source>
        <dbReference type="SAM" id="Phobius"/>
    </source>
</evidence>
<feature type="transmembrane region" description="Helical" evidence="1">
    <location>
        <begin position="708"/>
        <end position="735"/>
    </location>
</feature>
<sequence>MTKNYAQQSLSKKLAMLRERVDGPLTQEAVATYLHVSLTTVNNWEKGIASPRAFNLRKIITLYLSRGAFTIGKERQEARQLWEESRVAADFDEEWFSRLLDQHRQGTLEVNNSTPKEADSSPATAIEVIPIQVEATESDTLNPPLLAALQDGMVIEAEGQGELHSVGNQGSVREIFMSVQPHLATSDEQRERILLITYSNLHTLVTEMLQHSAYVRLEMREMPEAVVSPSQTFSNDEPVRRIFSDIMRIYDRTAGAFLLLGTPGSGKTFLLLELAGTLFKRASQDERHPVPFLFNLSSWAVRQLPLEQWMIGELNDVYQVPREIGRAWVTAGKILPLLDGLDEVAAADYASCIGAINDFRHKQGLLPLVVCSRTANYLAQKQRLWLRGAVEVQPLTSEQVDSYLAQVRVEAASVAALRVAIREDARLQEMVSTPLILNILTLVYRGRAAEDLSEIKSADPGQIFTHYIERMLRRRKNKKLYRPEKIIRWLSWLARQMVQRHQSEFHFERLQIDWLPEKFLNQLLPILGVGIVYGLFLGIIKGVNYAFLKGADQAGRNFGPGRGLLDGVMIGLVTVVVFVLLNGLITAHRVRRRQATQMKGWLHVLGGLFEKRLVYGVVSGFFSALAITLLVDLAAGLYNGLFCCVIFASLGPLDTEIRPAEVISWSWTPIRRNAGKFLGAGMVLGLAYGLLTGLYWEVKQYPVMPGLRVFIPCLLFGLSLGLVLGLLIVLTRGVSHGRLKQQPKRPNQGIWNSLQYSLLLGGGSFLLFGLFFGIFYGVLLYQIFHFFNVPYSEYNGYFPRDSGLVIGFADGLAVGAFFWLNKGGTACVLHLVLRLLLWSGDYAPWNYPRFLDYAVEHILLRRVGGGYTFFHKLVQEHFVWLYSQSTLGNEERTLAVQD</sequence>
<feature type="transmembrane region" description="Helical" evidence="1">
    <location>
        <begin position="756"/>
        <end position="783"/>
    </location>
</feature>
<keyword evidence="1" id="KW-0812">Transmembrane</keyword>
<dbReference type="SMART" id="SM00530">
    <property type="entry name" value="HTH_XRE"/>
    <property type="match status" value="1"/>
</dbReference>
<reference evidence="3" key="1">
    <citation type="submission" date="2020-10" db="EMBL/GenBank/DDBJ databases">
        <title>Taxonomic study of unclassified bacteria belonging to the class Ktedonobacteria.</title>
        <authorList>
            <person name="Yabe S."/>
            <person name="Wang C.M."/>
            <person name="Zheng Y."/>
            <person name="Sakai Y."/>
            <person name="Cavaletti L."/>
            <person name="Monciardini P."/>
            <person name="Donadio S."/>
        </authorList>
    </citation>
    <scope>NUCLEOTIDE SEQUENCE</scope>
    <source>
        <strain evidence="3">ID150040</strain>
    </source>
</reference>
<organism evidence="3 4">
    <name type="scientific">Reticulibacter mediterranei</name>
    <dbReference type="NCBI Taxonomy" id="2778369"/>
    <lineage>
        <taxon>Bacteria</taxon>
        <taxon>Bacillati</taxon>
        <taxon>Chloroflexota</taxon>
        <taxon>Ktedonobacteria</taxon>
        <taxon>Ktedonobacterales</taxon>
        <taxon>Reticulibacteraceae</taxon>
        <taxon>Reticulibacter</taxon>
    </lineage>
</organism>
<dbReference type="Gene3D" id="3.40.50.300">
    <property type="entry name" value="P-loop containing nucleotide triphosphate hydrolases"/>
    <property type="match status" value="1"/>
</dbReference>
<dbReference type="SUPFAM" id="SSF52540">
    <property type="entry name" value="P-loop containing nucleoside triphosphate hydrolases"/>
    <property type="match status" value="1"/>
</dbReference>
<dbReference type="GO" id="GO:0003677">
    <property type="term" value="F:DNA binding"/>
    <property type="evidence" value="ECO:0007669"/>
    <property type="project" value="InterPro"/>
</dbReference>
<feature type="transmembrane region" description="Helical" evidence="1">
    <location>
        <begin position="567"/>
        <end position="585"/>
    </location>
</feature>
<dbReference type="RefSeq" id="WP_220205161.1">
    <property type="nucleotide sequence ID" value="NZ_BNJK01000001.1"/>
</dbReference>
<feature type="transmembrane region" description="Helical" evidence="1">
    <location>
        <begin position="523"/>
        <end position="547"/>
    </location>
</feature>
<accession>A0A8J3N3Q0</accession>
<evidence type="ECO:0000313" key="4">
    <source>
        <dbReference type="Proteomes" id="UP000597444"/>
    </source>
</evidence>
<comment type="caution">
    <text evidence="3">The sequence shown here is derived from an EMBL/GenBank/DDBJ whole genome shotgun (WGS) entry which is preliminary data.</text>
</comment>
<feature type="domain" description="HTH cro/C1-type" evidence="2">
    <location>
        <begin position="25"/>
        <end position="69"/>
    </location>
</feature>
<protein>
    <recommendedName>
        <fullName evidence="2">HTH cro/C1-type domain-containing protein</fullName>
    </recommendedName>
</protein>
<feature type="transmembrane region" description="Helical" evidence="1">
    <location>
        <begin position="803"/>
        <end position="820"/>
    </location>
</feature>